<dbReference type="HOGENOM" id="CLU_2640519_0_0_1"/>
<gene>
    <name evidence="2" type="ORF">CGI_10002500</name>
</gene>
<sequence>MVATEKDCDGDVFMSSCVDTSEGIVTDAVIVDTCGTTDARDKAIDVDDVVGSIKSDNSVDIDDRGGISEKDDKDVCD</sequence>
<dbReference type="EMBL" id="JH816979">
    <property type="protein sequence ID" value="EKC22305.1"/>
    <property type="molecule type" value="Genomic_DNA"/>
</dbReference>
<dbReference type="AlphaFoldDB" id="K1Q0F1"/>
<reference evidence="2" key="1">
    <citation type="journal article" date="2012" name="Nature">
        <title>The oyster genome reveals stress adaptation and complexity of shell formation.</title>
        <authorList>
            <person name="Zhang G."/>
            <person name="Fang X."/>
            <person name="Guo X."/>
            <person name="Li L."/>
            <person name="Luo R."/>
            <person name="Xu F."/>
            <person name="Yang P."/>
            <person name="Zhang L."/>
            <person name="Wang X."/>
            <person name="Qi H."/>
            <person name="Xiong Z."/>
            <person name="Que H."/>
            <person name="Xie Y."/>
            <person name="Holland P.W."/>
            <person name="Paps J."/>
            <person name="Zhu Y."/>
            <person name="Wu F."/>
            <person name="Chen Y."/>
            <person name="Wang J."/>
            <person name="Peng C."/>
            <person name="Meng J."/>
            <person name="Yang L."/>
            <person name="Liu J."/>
            <person name="Wen B."/>
            <person name="Zhang N."/>
            <person name="Huang Z."/>
            <person name="Zhu Q."/>
            <person name="Feng Y."/>
            <person name="Mount A."/>
            <person name="Hedgecock D."/>
            <person name="Xu Z."/>
            <person name="Liu Y."/>
            <person name="Domazet-Loso T."/>
            <person name="Du Y."/>
            <person name="Sun X."/>
            <person name="Zhang S."/>
            <person name="Liu B."/>
            <person name="Cheng P."/>
            <person name="Jiang X."/>
            <person name="Li J."/>
            <person name="Fan D."/>
            <person name="Wang W."/>
            <person name="Fu W."/>
            <person name="Wang T."/>
            <person name="Wang B."/>
            <person name="Zhang J."/>
            <person name="Peng Z."/>
            <person name="Li Y."/>
            <person name="Li N."/>
            <person name="Wang J."/>
            <person name="Chen M."/>
            <person name="He Y."/>
            <person name="Tan F."/>
            <person name="Song X."/>
            <person name="Zheng Q."/>
            <person name="Huang R."/>
            <person name="Yang H."/>
            <person name="Du X."/>
            <person name="Chen L."/>
            <person name="Yang M."/>
            <person name="Gaffney P.M."/>
            <person name="Wang S."/>
            <person name="Luo L."/>
            <person name="She Z."/>
            <person name="Ming Y."/>
            <person name="Huang W."/>
            <person name="Zhang S."/>
            <person name="Huang B."/>
            <person name="Zhang Y."/>
            <person name="Qu T."/>
            <person name="Ni P."/>
            <person name="Miao G."/>
            <person name="Wang J."/>
            <person name="Wang Q."/>
            <person name="Steinberg C.E."/>
            <person name="Wang H."/>
            <person name="Li N."/>
            <person name="Qian L."/>
            <person name="Zhang G."/>
            <person name="Li Y."/>
            <person name="Yang H."/>
            <person name="Liu X."/>
            <person name="Wang J."/>
            <person name="Yin Y."/>
            <person name="Wang J."/>
        </authorList>
    </citation>
    <scope>NUCLEOTIDE SEQUENCE [LARGE SCALE GENOMIC DNA]</scope>
    <source>
        <strain evidence="2">05x7-T-G4-1.051#20</strain>
    </source>
</reference>
<name>K1Q0F1_MAGGI</name>
<organism evidence="2">
    <name type="scientific">Magallana gigas</name>
    <name type="common">Pacific oyster</name>
    <name type="synonym">Crassostrea gigas</name>
    <dbReference type="NCBI Taxonomy" id="29159"/>
    <lineage>
        <taxon>Eukaryota</taxon>
        <taxon>Metazoa</taxon>
        <taxon>Spiralia</taxon>
        <taxon>Lophotrochozoa</taxon>
        <taxon>Mollusca</taxon>
        <taxon>Bivalvia</taxon>
        <taxon>Autobranchia</taxon>
        <taxon>Pteriomorphia</taxon>
        <taxon>Ostreida</taxon>
        <taxon>Ostreoidea</taxon>
        <taxon>Ostreidae</taxon>
        <taxon>Magallana</taxon>
    </lineage>
</organism>
<accession>K1Q0F1</accession>
<proteinExistence type="predicted"/>
<protein>
    <submittedName>
        <fullName evidence="2">Uncharacterized protein</fullName>
    </submittedName>
</protein>
<evidence type="ECO:0000313" key="2">
    <source>
        <dbReference type="EMBL" id="EKC22305.1"/>
    </source>
</evidence>
<feature type="region of interest" description="Disordered" evidence="1">
    <location>
        <begin position="58"/>
        <end position="77"/>
    </location>
</feature>
<dbReference type="InParanoid" id="K1Q0F1"/>
<feature type="compositionally biased region" description="Basic and acidic residues" evidence="1">
    <location>
        <begin position="61"/>
        <end position="77"/>
    </location>
</feature>
<evidence type="ECO:0000256" key="1">
    <source>
        <dbReference type="SAM" id="MobiDB-lite"/>
    </source>
</evidence>